<proteinExistence type="predicted"/>
<keyword evidence="6" id="KW-0411">Iron-sulfur</keyword>
<dbReference type="GO" id="GO:0016705">
    <property type="term" value="F:oxidoreductase activity, acting on paired donors, with incorporation or reduction of molecular oxygen"/>
    <property type="evidence" value="ECO:0007669"/>
    <property type="project" value="UniProtKB-ARBA"/>
</dbReference>
<comment type="function">
    <text evidence="1">Iron-sulfur subunit of the cytochrome bc1 complex, an essential component of the respiratory electron transport chain required for ATP synthesis. The bc1 complex catalyzes the oxidation of menaquinol and the reduction of cytochrome c in the respiratory chain. The bc1 complex operates through a Q-cycle mechanism that couples electron transfer to generation of the proton gradient that drives ATP synthesis.</text>
</comment>
<comment type="cofactor">
    <cofactor evidence="9">
        <name>[2Fe-2S] cluster</name>
        <dbReference type="ChEBI" id="CHEBI:190135"/>
    </cofactor>
</comment>
<dbReference type="SUPFAM" id="SSF50022">
    <property type="entry name" value="ISP domain"/>
    <property type="match status" value="1"/>
</dbReference>
<evidence type="ECO:0000313" key="12">
    <source>
        <dbReference type="EMBL" id="XDQ42597.1"/>
    </source>
</evidence>
<evidence type="ECO:0000256" key="3">
    <source>
        <dbReference type="ARBA" id="ARBA00022714"/>
    </source>
</evidence>
<keyword evidence="4" id="KW-0479">Metal-binding</keyword>
<keyword evidence="7" id="KW-1015">Disulfide bond</keyword>
<sequence>MTDGSTRRSMLTTGTAALAATCVGCGNHSGNGSSSSSGSPTTGSPTTGPSASGSSPSGPSPSGPSSASTEKVLARTSEIPEGSGTIFKDQKIVVTQPTAGEFKAFSAICTHMGCTVNRVADGTIDCPCHGSKFHIADGAVAHGPAARPLPAESITVSGNSITVG</sequence>
<evidence type="ECO:0000256" key="5">
    <source>
        <dbReference type="ARBA" id="ARBA00023004"/>
    </source>
</evidence>
<evidence type="ECO:0000256" key="10">
    <source>
        <dbReference type="SAM" id="MobiDB-lite"/>
    </source>
</evidence>
<dbReference type="GO" id="GO:0051537">
    <property type="term" value="F:2 iron, 2 sulfur cluster binding"/>
    <property type="evidence" value="ECO:0007669"/>
    <property type="project" value="UniProtKB-KW"/>
</dbReference>
<dbReference type="Gene3D" id="2.102.10.10">
    <property type="entry name" value="Rieske [2Fe-2S] iron-sulphur domain"/>
    <property type="match status" value="1"/>
</dbReference>
<name>A0AB39QGL2_9ACTN</name>
<dbReference type="InterPro" id="IPR005805">
    <property type="entry name" value="Rieske_Fe-S_prot_C"/>
</dbReference>
<dbReference type="PROSITE" id="PS51296">
    <property type="entry name" value="RIESKE"/>
    <property type="match status" value="1"/>
</dbReference>
<accession>A0AB39QGL2</accession>
<dbReference type="FunFam" id="2.102.10.10:FF:000016">
    <property type="entry name" value="Nitrite reductase/ring-hydroxylating ferredoxin subunit"/>
    <property type="match status" value="1"/>
</dbReference>
<organism evidence="12">
    <name type="scientific">Streptomyces sp. R39</name>
    <dbReference type="NCBI Taxonomy" id="3238631"/>
    <lineage>
        <taxon>Bacteria</taxon>
        <taxon>Bacillati</taxon>
        <taxon>Actinomycetota</taxon>
        <taxon>Actinomycetes</taxon>
        <taxon>Kitasatosporales</taxon>
        <taxon>Streptomycetaceae</taxon>
        <taxon>Streptomyces</taxon>
    </lineage>
</organism>
<dbReference type="AlphaFoldDB" id="A0AB39QGL2"/>
<keyword evidence="5" id="KW-0408">Iron</keyword>
<protein>
    <recommendedName>
        <fullName evidence="2">Cytochrome bc1 complex Rieske iron-sulfur subunit</fullName>
    </recommendedName>
    <alternativeName>
        <fullName evidence="8">Cytochrome bc1 reductase complex subunit QcrA</fullName>
    </alternativeName>
</protein>
<feature type="region of interest" description="Disordered" evidence="10">
    <location>
        <begin position="29"/>
        <end position="84"/>
    </location>
</feature>
<dbReference type="GO" id="GO:0004497">
    <property type="term" value="F:monooxygenase activity"/>
    <property type="evidence" value="ECO:0007669"/>
    <property type="project" value="UniProtKB-ARBA"/>
</dbReference>
<evidence type="ECO:0000256" key="7">
    <source>
        <dbReference type="ARBA" id="ARBA00023157"/>
    </source>
</evidence>
<dbReference type="PRINTS" id="PR00162">
    <property type="entry name" value="RIESKE"/>
</dbReference>
<dbReference type="EMBL" id="CP163441">
    <property type="protein sequence ID" value="XDQ42597.1"/>
    <property type="molecule type" value="Genomic_DNA"/>
</dbReference>
<evidence type="ECO:0000256" key="2">
    <source>
        <dbReference type="ARBA" id="ARBA00015816"/>
    </source>
</evidence>
<dbReference type="Pfam" id="PF00355">
    <property type="entry name" value="Rieske"/>
    <property type="match status" value="1"/>
</dbReference>
<evidence type="ECO:0000259" key="11">
    <source>
        <dbReference type="PROSITE" id="PS51296"/>
    </source>
</evidence>
<feature type="compositionally biased region" description="Low complexity" evidence="10">
    <location>
        <begin position="32"/>
        <end position="57"/>
    </location>
</feature>
<feature type="domain" description="Rieske" evidence="11">
    <location>
        <begin position="71"/>
        <end position="163"/>
    </location>
</feature>
<dbReference type="PANTHER" id="PTHR10134">
    <property type="entry name" value="CYTOCHROME B-C1 COMPLEX SUBUNIT RIESKE, MITOCHONDRIAL"/>
    <property type="match status" value="1"/>
</dbReference>
<evidence type="ECO:0000256" key="8">
    <source>
        <dbReference type="ARBA" id="ARBA00029586"/>
    </source>
</evidence>
<evidence type="ECO:0000256" key="4">
    <source>
        <dbReference type="ARBA" id="ARBA00022723"/>
    </source>
</evidence>
<evidence type="ECO:0000256" key="1">
    <source>
        <dbReference type="ARBA" id="ARBA00002494"/>
    </source>
</evidence>
<evidence type="ECO:0000256" key="6">
    <source>
        <dbReference type="ARBA" id="ARBA00023014"/>
    </source>
</evidence>
<dbReference type="RefSeq" id="WP_369221967.1">
    <property type="nucleotide sequence ID" value="NZ_CP163441.1"/>
</dbReference>
<dbReference type="GO" id="GO:0046872">
    <property type="term" value="F:metal ion binding"/>
    <property type="evidence" value="ECO:0007669"/>
    <property type="project" value="UniProtKB-KW"/>
</dbReference>
<evidence type="ECO:0000256" key="9">
    <source>
        <dbReference type="ARBA" id="ARBA00034078"/>
    </source>
</evidence>
<dbReference type="InterPro" id="IPR017941">
    <property type="entry name" value="Rieske_2Fe-2S"/>
</dbReference>
<dbReference type="GO" id="GO:0016020">
    <property type="term" value="C:membrane"/>
    <property type="evidence" value="ECO:0007669"/>
    <property type="project" value="InterPro"/>
</dbReference>
<keyword evidence="3" id="KW-0001">2Fe-2S</keyword>
<dbReference type="CDD" id="cd03467">
    <property type="entry name" value="Rieske"/>
    <property type="match status" value="1"/>
</dbReference>
<dbReference type="InterPro" id="IPR036922">
    <property type="entry name" value="Rieske_2Fe-2S_sf"/>
</dbReference>
<reference evidence="12" key="1">
    <citation type="submission" date="2024-07" db="EMBL/GenBank/DDBJ databases">
        <authorList>
            <person name="Yu S.T."/>
        </authorList>
    </citation>
    <scope>NUCLEOTIDE SEQUENCE</scope>
    <source>
        <strain evidence="12">R39</strain>
    </source>
</reference>
<dbReference type="InterPro" id="IPR014349">
    <property type="entry name" value="Rieske_Fe-S_prot"/>
</dbReference>
<gene>
    <name evidence="12" type="ORF">AB5J52_10230</name>
</gene>